<feature type="region of interest" description="Disordered" evidence="1">
    <location>
        <begin position="1"/>
        <end position="20"/>
    </location>
</feature>
<evidence type="ECO:0000256" key="1">
    <source>
        <dbReference type="SAM" id="MobiDB-lite"/>
    </source>
</evidence>
<gene>
    <name evidence="2" type="ORF">CY0110_17927</name>
</gene>
<keyword evidence="3" id="KW-1185">Reference proteome</keyword>
<sequence>MASRKTILRLSTNNIRKFRK</sequence>
<dbReference type="EMBL" id="AAXW01000002">
    <property type="protein sequence ID" value="EAZ93699.1"/>
    <property type="molecule type" value="Genomic_DNA"/>
</dbReference>
<proteinExistence type="predicted"/>
<reference evidence="2 3" key="1">
    <citation type="submission" date="2007-03" db="EMBL/GenBank/DDBJ databases">
        <authorList>
            <person name="Stal L."/>
            <person name="Ferriera S."/>
            <person name="Johnson J."/>
            <person name="Kravitz S."/>
            <person name="Beeson K."/>
            <person name="Sutton G."/>
            <person name="Rogers Y.-H."/>
            <person name="Friedman R."/>
            <person name="Frazier M."/>
            <person name="Venter J.C."/>
        </authorList>
    </citation>
    <scope>NUCLEOTIDE SEQUENCE [LARGE SCALE GENOMIC DNA]</scope>
    <source>
        <strain evidence="2 3">CCY0110</strain>
    </source>
</reference>
<evidence type="ECO:0000313" key="3">
    <source>
        <dbReference type="Proteomes" id="UP000003781"/>
    </source>
</evidence>
<evidence type="ECO:0000313" key="2">
    <source>
        <dbReference type="EMBL" id="EAZ93699.1"/>
    </source>
</evidence>
<dbReference type="AlphaFoldDB" id="A3IIR7"/>
<organism evidence="2 3">
    <name type="scientific">Crocosphaera chwakensis CCY0110</name>
    <dbReference type="NCBI Taxonomy" id="391612"/>
    <lineage>
        <taxon>Bacteria</taxon>
        <taxon>Bacillati</taxon>
        <taxon>Cyanobacteriota</taxon>
        <taxon>Cyanophyceae</taxon>
        <taxon>Oscillatoriophycideae</taxon>
        <taxon>Chroococcales</taxon>
        <taxon>Aphanothecaceae</taxon>
        <taxon>Crocosphaera</taxon>
        <taxon>Crocosphaera chwakensis</taxon>
    </lineage>
</organism>
<accession>A3IIR7</accession>
<name>A3IIR7_9CHRO</name>
<protein>
    <submittedName>
        <fullName evidence="2">Uncharacterized protein</fullName>
    </submittedName>
</protein>
<feature type="compositionally biased region" description="Polar residues" evidence="1">
    <location>
        <begin position="9"/>
        <end position="20"/>
    </location>
</feature>
<comment type="caution">
    <text evidence="2">The sequence shown here is derived from an EMBL/GenBank/DDBJ whole genome shotgun (WGS) entry which is preliminary data.</text>
</comment>
<dbReference type="Proteomes" id="UP000003781">
    <property type="component" value="Unassembled WGS sequence"/>
</dbReference>